<proteinExistence type="predicted"/>
<name>A0ACC3C2H5_PYRYE</name>
<comment type="caution">
    <text evidence="1">The sequence shown here is derived from an EMBL/GenBank/DDBJ whole genome shotgun (WGS) entry which is preliminary data.</text>
</comment>
<gene>
    <name evidence="1" type="ORF">I4F81_006915</name>
</gene>
<accession>A0ACC3C2H5</accession>
<protein>
    <submittedName>
        <fullName evidence="1">Uncharacterized protein</fullName>
    </submittedName>
</protein>
<dbReference type="Proteomes" id="UP000798662">
    <property type="component" value="Chromosome 2"/>
</dbReference>
<sequence length="1567" mass="164478">MSRPGGGGGGGGGLPPRPPVYPSISLPTPSQRNDGESALPPGGLPDRPGEEVELFPVPAWVGAGGFGGVPDAGGGDFPRSRSQSGASGGNAPSPGTSGGGGGGHHRRTPSEPIVLHTLPLLAKTPSARRAQRTDSALSSSSLVAPLAAGGDDGGGGGGGGGGWTRNLSRGRSTGSDRSGALPPAVPGGADDGGGGGSPDDNGSREVFINDWPRNEPGEYADNAIRTTKYTLWNVVPKALFEQLRRVANLFFTAIAILSLVPGVSPTRPITNLLPLIVIVGFSLARDVWDDARRGRSDSVTNGRPAYVLSRRGSPIHAAGEQLTADEAATLREEGLSPRRHVRLTRAAVAVGDVVLVRRGETFPADLVLLATAPIAGGVAYVSTANLDGESNLKRVTLPAVLADREEPLSAAELDTLSASVTVQRPEPALHAFRGSMRIAGGEPLAVDAENMLLRDTTLRNTPYIYGAVLMTGVETKVALNMRQPPSKLGVVERQLNWIVIGLFLTLAAIVVVASVCAGVLQSRYGEAQWYMGDVRLETGSRRALISLGSFMILFNTHVPVSLFVTLEFVRLFQGLFMNADLKTTSRGRSLSAKSTNLNDQLGLISVVLSDKTGTLTENEMHFVAASVGGSVLDARANAQTIPAALVDAGVGDESAAGTLDDPNPARRLVLAMALCHNVVPEAVGGDDDGQATEEAGRSSKPGHAARVPARRARRLLRLGRRGQERDGGPSTGGGNGSGDRPSSAGGSSAFHSWSSSDEEGHGTGAGRGAVPSMEDPPSGVVSTRRSEATAMTVDPHAPIQYEGQSPDEVALVEAARDLGVILVDRSPRSVTVALRTPGVDWEADASYDNMDHYDNVGPDVTYEVLAELPFDSDRKRMSLVLRAPNGDVRLLTKGADTVMLPLLRGGGGSGGGAAAATGEDGFDGELSTEVSVAAAHLDRFAADGLRTLVFAQRRVSPGEFSAWHSRYTAARNLLDDSRDDVVAALSAEMEMGLELLAVTAVEDKLGYEVPESIAFLREAGIKIWVCTGDKRETAENIGYSARLLETNMRVVHVAADSDASCEGQLQAVLDSVGGGNFAHTGKTFGLTDSSSGGGSSGRGSDGGGDDAPRPSSRRARVRQQLSAHGGWVRPRFHFTSDAEGDEETRRSSRRSLPAILRRRRGGADGDGAVAGVASPGAGTGERRGPAAPTDGVDARQRLSLIIDGASLAFALNRHADLLMAVADRCHTVICCRVTGLQKALVVRMVRQLRGDSQTLAIGDGGNDVSMIQEAHIGVGIYGKEGTQAARASDFSISEFHHLRRLLAVHGRYSYVRQVGVINLSLYKAAAYTLTQVLFQIFCFFSATSLAESWLLTCFNLIFTAVTPLFFGLFEEDLKAATVLSHPAAYRSNRGGALLSWRSLFEYQVVYGVWHGAVIFFGLSLALGSRTSPFTSGRDGGLFLLSLAVTLVIVLTVHVRFALSSRTLNTLVLAGLVFGVVSPLLVVPIVTLPIVKGFQLEGILPALLSSTVFWLALPLLLATAFAVDFVVLVTRRLSKDGGGVVARLQRAESGAARRRPVRLLGSPLPVGV</sequence>
<keyword evidence="2" id="KW-1185">Reference proteome</keyword>
<dbReference type="EMBL" id="CM020619">
    <property type="protein sequence ID" value="KAK1864367.1"/>
    <property type="molecule type" value="Genomic_DNA"/>
</dbReference>
<evidence type="ECO:0000313" key="1">
    <source>
        <dbReference type="EMBL" id="KAK1864367.1"/>
    </source>
</evidence>
<reference evidence="1" key="1">
    <citation type="submission" date="2019-11" db="EMBL/GenBank/DDBJ databases">
        <title>Nori genome reveals adaptations in red seaweeds to the harsh intertidal environment.</title>
        <authorList>
            <person name="Wang D."/>
            <person name="Mao Y."/>
        </authorList>
    </citation>
    <scope>NUCLEOTIDE SEQUENCE</scope>
    <source>
        <tissue evidence="1">Gametophyte</tissue>
    </source>
</reference>
<evidence type="ECO:0000313" key="2">
    <source>
        <dbReference type="Proteomes" id="UP000798662"/>
    </source>
</evidence>
<organism evidence="1 2">
    <name type="scientific">Pyropia yezoensis</name>
    <name type="common">Susabi-nori</name>
    <name type="synonym">Porphyra yezoensis</name>
    <dbReference type="NCBI Taxonomy" id="2788"/>
    <lineage>
        <taxon>Eukaryota</taxon>
        <taxon>Rhodophyta</taxon>
        <taxon>Bangiophyceae</taxon>
        <taxon>Bangiales</taxon>
        <taxon>Bangiaceae</taxon>
        <taxon>Pyropia</taxon>
    </lineage>
</organism>